<accession>A0A3M7QR00</accession>
<reference evidence="1 2" key="1">
    <citation type="journal article" date="2018" name="Sci. Rep.">
        <title>Genomic signatures of local adaptation to the degree of environmental predictability in rotifers.</title>
        <authorList>
            <person name="Franch-Gras L."/>
            <person name="Hahn C."/>
            <person name="Garcia-Roger E.M."/>
            <person name="Carmona M.J."/>
            <person name="Serra M."/>
            <person name="Gomez A."/>
        </authorList>
    </citation>
    <scope>NUCLEOTIDE SEQUENCE [LARGE SCALE GENOMIC DNA]</scope>
    <source>
        <strain evidence="1">HYR1</strain>
    </source>
</reference>
<dbReference type="AlphaFoldDB" id="A0A3M7QR00"/>
<protein>
    <recommendedName>
        <fullName evidence="3">HAT C-terminal dimerisation domain-containing protein</fullName>
    </recommendedName>
</protein>
<comment type="caution">
    <text evidence="1">The sequence shown here is derived from an EMBL/GenBank/DDBJ whole genome shotgun (WGS) entry which is preliminary data.</text>
</comment>
<name>A0A3M7QR00_BRAPC</name>
<sequence length="60" mass="7062">MGVLNTNRAASSSSPSERLFSLTGYQVWDRRNKISSERVEYRRITVVRSWNATQSLWRKE</sequence>
<evidence type="ECO:0000313" key="1">
    <source>
        <dbReference type="EMBL" id="RNA13388.1"/>
    </source>
</evidence>
<dbReference type="Proteomes" id="UP000276133">
    <property type="component" value="Unassembled WGS sequence"/>
</dbReference>
<organism evidence="1 2">
    <name type="scientific">Brachionus plicatilis</name>
    <name type="common">Marine rotifer</name>
    <name type="synonym">Brachionus muelleri</name>
    <dbReference type="NCBI Taxonomy" id="10195"/>
    <lineage>
        <taxon>Eukaryota</taxon>
        <taxon>Metazoa</taxon>
        <taxon>Spiralia</taxon>
        <taxon>Gnathifera</taxon>
        <taxon>Rotifera</taxon>
        <taxon>Eurotatoria</taxon>
        <taxon>Monogononta</taxon>
        <taxon>Pseudotrocha</taxon>
        <taxon>Ploima</taxon>
        <taxon>Brachionidae</taxon>
        <taxon>Brachionus</taxon>
    </lineage>
</organism>
<gene>
    <name evidence="1" type="ORF">BpHYR1_032683</name>
</gene>
<keyword evidence="2" id="KW-1185">Reference proteome</keyword>
<dbReference type="OrthoDB" id="1607513at2759"/>
<evidence type="ECO:0008006" key="3">
    <source>
        <dbReference type="Google" id="ProtNLM"/>
    </source>
</evidence>
<dbReference type="EMBL" id="REGN01005433">
    <property type="protein sequence ID" value="RNA13388.1"/>
    <property type="molecule type" value="Genomic_DNA"/>
</dbReference>
<evidence type="ECO:0000313" key="2">
    <source>
        <dbReference type="Proteomes" id="UP000276133"/>
    </source>
</evidence>
<proteinExistence type="predicted"/>